<reference evidence="1 2" key="1">
    <citation type="submission" date="2012-02" db="EMBL/GenBank/DDBJ databases">
        <title>The Genome Sequence of Bacteroides fragilis CL07T12C05.</title>
        <authorList>
            <consortium name="The Broad Institute Genome Sequencing Platform"/>
            <person name="Earl A."/>
            <person name="Ward D."/>
            <person name="Feldgarden M."/>
            <person name="Gevers D."/>
            <person name="Zitomersky N.L."/>
            <person name="Coyne M.J."/>
            <person name="Comstock L.E."/>
            <person name="Young S.K."/>
            <person name="Zeng Q."/>
            <person name="Gargeya S."/>
            <person name="Fitzgerald M."/>
            <person name="Haas B."/>
            <person name="Abouelleil A."/>
            <person name="Alvarado L."/>
            <person name="Arachchi H.M."/>
            <person name="Berlin A."/>
            <person name="Chapman S.B."/>
            <person name="Gearin G."/>
            <person name="Goldberg J."/>
            <person name="Griggs A."/>
            <person name="Gujja S."/>
            <person name="Hansen M."/>
            <person name="Heiman D."/>
            <person name="Howarth C."/>
            <person name="Larimer J."/>
            <person name="Lui A."/>
            <person name="MacDonald P.J.P."/>
            <person name="McCowen C."/>
            <person name="Montmayeur A."/>
            <person name="Murphy C."/>
            <person name="Neiman D."/>
            <person name="Pearson M."/>
            <person name="Priest M."/>
            <person name="Roberts A."/>
            <person name="Saif S."/>
            <person name="Shea T."/>
            <person name="Sisk P."/>
            <person name="Stolte C."/>
            <person name="Sykes S."/>
            <person name="Wortman J."/>
            <person name="Nusbaum C."/>
            <person name="Birren B."/>
        </authorList>
    </citation>
    <scope>NUCLEOTIDE SEQUENCE [LARGE SCALE GENOMIC DNA]</scope>
    <source>
        <strain evidence="1 2">CL07T12C05</strain>
    </source>
</reference>
<proteinExistence type="predicted"/>
<dbReference type="EMBL" id="AGXN01000026">
    <property type="protein sequence ID" value="EIY89350.1"/>
    <property type="molecule type" value="Genomic_DNA"/>
</dbReference>
<protein>
    <submittedName>
        <fullName evidence="1">Uncharacterized protein</fullName>
    </submittedName>
</protein>
<evidence type="ECO:0000313" key="1">
    <source>
        <dbReference type="EMBL" id="EIY89350.1"/>
    </source>
</evidence>
<organism evidence="1 2">
    <name type="scientific">Bacteroides fragilis CL07T12C05</name>
    <dbReference type="NCBI Taxonomy" id="997883"/>
    <lineage>
        <taxon>Bacteria</taxon>
        <taxon>Pseudomonadati</taxon>
        <taxon>Bacteroidota</taxon>
        <taxon>Bacteroidia</taxon>
        <taxon>Bacteroidales</taxon>
        <taxon>Bacteroidaceae</taxon>
        <taxon>Bacteroides</taxon>
    </lineage>
</organism>
<gene>
    <name evidence="1" type="ORF">HMPREF1056_04337</name>
</gene>
<dbReference type="AlphaFoldDB" id="A0A0E2AJH1"/>
<name>A0A0E2AJH1_BACFG</name>
<dbReference type="HOGENOM" id="CLU_3395040_0_0_10"/>
<evidence type="ECO:0000313" key="2">
    <source>
        <dbReference type="Proteomes" id="UP000003879"/>
    </source>
</evidence>
<dbReference type="Proteomes" id="UP000003879">
    <property type="component" value="Unassembled WGS sequence"/>
</dbReference>
<accession>A0A0E2AJH1</accession>
<sequence>MQVIKNLNLEIYEEVNVTDPFEYLYILQLLG</sequence>
<comment type="caution">
    <text evidence="1">The sequence shown here is derived from an EMBL/GenBank/DDBJ whole genome shotgun (WGS) entry which is preliminary data.</text>
</comment>